<dbReference type="InterPro" id="IPR020904">
    <property type="entry name" value="Sc_DH/Rdtase_CS"/>
</dbReference>
<dbReference type="InterPro" id="IPR051911">
    <property type="entry name" value="SDR_oxidoreductase"/>
</dbReference>
<dbReference type="PANTHER" id="PTHR43976:SF16">
    <property type="entry name" value="SHORT-CHAIN DEHYDROGENASE_REDUCTASE FAMILY PROTEIN"/>
    <property type="match status" value="1"/>
</dbReference>
<dbReference type="PROSITE" id="PS00061">
    <property type="entry name" value="ADH_SHORT"/>
    <property type="match status" value="1"/>
</dbReference>
<feature type="domain" description="Ketoreductase" evidence="5">
    <location>
        <begin position="29"/>
        <end position="206"/>
    </location>
</feature>
<evidence type="ECO:0000313" key="6">
    <source>
        <dbReference type="EMBL" id="SDH63211.1"/>
    </source>
</evidence>
<dbReference type="Gene3D" id="3.40.50.720">
    <property type="entry name" value="NAD(P)-binding Rossmann-like Domain"/>
    <property type="match status" value="1"/>
</dbReference>
<comment type="similarity">
    <text evidence="1 3">Belongs to the short-chain dehydrogenases/reductases (SDR) family.</text>
</comment>
<name>A0A1G8E055_PSEOR</name>
<evidence type="ECO:0000256" key="3">
    <source>
        <dbReference type="RuleBase" id="RU000363"/>
    </source>
</evidence>
<dbReference type="InterPro" id="IPR002347">
    <property type="entry name" value="SDR_fam"/>
</dbReference>
<proteinExistence type="inferred from homology"/>
<dbReference type="SUPFAM" id="SSF51735">
    <property type="entry name" value="NAD(P)-binding Rossmann-fold domains"/>
    <property type="match status" value="1"/>
</dbReference>
<evidence type="ECO:0000313" key="7">
    <source>
        <dbReference type="Proteomes" id="UP000198967"/>
    </source>
</evidence>
<dbReference type="PRINTS" id="PR00081">
    <property type="entry name" value="GDHRDH"/>
</dbReference>
<dbReference type="PANTHER" id="PTHR43976">
    <property type="entry name" value="SHORT CHAIN DEHYDROGENASE"/>
    <property type="match status" value="1"/>
</dbReference>
<dbReference type="PRINTS" id="PR00080">
    <property type="entry name" value="SDRFAMILY"/>
</dbReference>
<feature type="region of interest" description="Disordered" evidence="4">
    <location>
        <begin position="1"/>
        <end position="27"/>
    </location>
</feature>
<sequence>MITGERTPADTPIRTEHTDMAHPTPTAPRTWFVTGASRGLGLELVSQLLERGDHVAATTRSAARLTAALGDTDTTRLLALEVDLADAEQVAAAITATTDRFGGLDVVVNNAGYGFLAAVEEVTDAEARAMFDVQVFGVWNVLRAALPLFRAQRGGHVLNISSILGLTTFPGWSLYCAGKYALEGLTESLAAEVADLGIAVHLIEPGYLRTDFLRPQSLGLPAATTDAYPAVREMTEQHQAMAGTQLGDPAKAATAIIDVVDTGDAPLHQLLGSDSYGLAQAKVQTLTADIEAGQARALTTDFAT</sequence>
<dbReference type="STRING" id="366584.SAMN05216377_1302"/>
<dbReference type="CDD" id="cd05374">
    <property type="entry name" value="17beta-HSD-like_SDR_c"/>
    <property type="match status" value="1"/>
</dbReference>
<protein>
    <submittedName>
        <fullName evidence="6">Short-chain dehydrogenase</fullName>
    </submittedName>
</protein>
<gene>
    <name evidence="6" type="ORF">SAMN05216377_1302</name>
</gene>
<dbReference type="InterPro" id="IPR036291">
    <property type="entry name" value="NAD(P)-bd_dom_sf"/>
</dbReference>
<dbReference type="Proteomes" id="UP000198967">
    <property type="component" value="Unassembled WGS sequence"/>
</dbReference>
<dbReference type="Pfam" id="PF00106">
    <property type="entry name" value="adh_short"/>
    <property type="match status" value="1"/>
</dbReference>
<evidence type="ECO:0000256" key="1">
    <source>
        <dbReference type="ARBA" id="ARBA00006484"/>
    </source>
</evidence>
<keyword evidence="2" id="KW-0560">Oxidoreductase</keyword>
<accession>A0A1G8E055</accession>
<dbReference type="EMBL" id="FNBE01000030">
    <property type="protein sequence ID" value="SDH63211.1"/>
    <property type="molecule type" value="Genomic_DNA"/>
</dbReference>
<dbReference type="SMART" id="SM00822">
    <property type="entry name" value="PKS_KR"/>
    <property type="match status" value="1"/>
</dbReference>
<organism evidence="6 7">
    <name type="scientific">Pseudonocardia oroxyli</name>
    <dbReference type="NCBI Taxonomy" id="366584"/>
    <lineage>
        <taxon>Bacteria</taxon>
        <taxon>Bacillati</taxon>
        <taxon>Actinomycetota</taxon>
        <taxon>Actinomycetes</taxon>
        <taxon>Pseudonocardiales</taxon>
        <taxon>Pseudonocardiaceae</taxon>
        <taxon>Pseudonocardia</taxon>
    </lineage>
</organism>
<dbReference type="InterPro" id="IPR057326">
    <property type="entry name" value="KR_dom"/>
</dbReference>
<evidence type="ECO:0000256" key="4">
    <source>
        <dbReference type="SAM" id="MobiDB-lite"/>
    </source>
</evidence>
<reference evidence="6 7" key="1">
    <citation type="submission" date="2016-10" db="EMBL/GenBank/DDBJ databases">
        <authorList>
            <person name="de Groot N.N."/>
        </authorList>
    </citation>
    <scope>NUCLEOTIDE SEQUENCE [LARGE SCALE GENOMIC DNA]</scope>
    <source>
        <strain evidence="6 7">CGMCC 4.3143</strain>
    </source>
</reference>
<evidence type="ECO:0000256" key="2">
    <source>
        <dbReference type="ARBA" id="ARBA00023002"/>
    </source>
</evidence>
<dbReference type="AlphaFoldDB" id="A0A1G8E055"/>
<dbReference type="GO" id="GO:0016491">
    <property type="term" value="F:oxidoreductase activity"/>
    <property type="evidence" value="ECO:0007669"/>
    <property type="project" value="UniProtKB-KW"/>
</dbReference>
<evidence type="ECO:0000259" key="5">
    <source>
        <dbReference type="SMART" id="SM00822"/>
    </source>
</evidence>
<keyword evidence="7" id="KW-1185">Reference proteome</keyword>